<evidence type="ECO:0000313" key="8">
    <source>
        <dbReference type="EMBL" id="KAA9009761.1"/>
    </source>
</evidence>
<dbReference type="Gene3D" id="3.40.50.1980">
    <property type="entry name" value="Nitrogenase molybdenum iron protein domain"/>
    <property type="match status" value="2"/>
</dbReference>
<sequence>MSIRLAASPILAGLLASTAALAEVPSVATDIPPVHSLVARVMGDLGDPGLIVQPGSSPHGYSMRPSEARSVQDAEAIFWIGPELTPWMDEALKTLAPEAEVIELLEVDGTQALEFREGATFADHDHADHEDDHDAEEAGGEDAHEGEEDHGHEGIDPHAWLDPENGKVWLDSIATTLGELDPENAATYEANAESGKVEIDAAAAQARELLAPLSDLQFVVFHDAYHYYESRFDLSAAGAIELSDATDPSPARIEDVRDTVRELGVSCVFSEPQFNQSLIGTVTEGTEARRGIIDPLGTEIALGVDFYPELIVKIAEEIASCAE</sequence>
<evidence type="ECO:0000256" key="1">
    <source>
        <dbReference type="ARBA" id="ARBA00011028"/>
    </source>
</evidence>
<dbReference type="GO" id="GO:0046872">
    <property type="term" value="F:metal ion binding"/>
    <property type="evidence" value="ECO:0007669"/>
    <property type="project" value="InterPro"/>
</dbReference>
<keyword evidence="5" id="KW-0862">Zinc</keyword>
<evidence type="ECO:0000256" key="3">
    <source>
        <dbReference type="ARBA" id="ARBA00022448"/>
    </source>
</evidence>
<dbReference type="InterPro" id="IPR006127">
    <property type="entry name" value="ZnuA-like"/>
</dbReference>
<evidence type="ECO:0000256" key="4">
    <source>
        <dbReference type="ARBA" id="ARBA00022729"/>
    </source>
</evidence>
<keyword evidence="4 7" id="KW-0732">Signal</keyword>
<keyword evidence="3" id="KW-0813">Transport</keyword>
<evidence type="ECO:0000256" key="2">
    <source>
        <dbReference type="ARBA" id="ARBA00015915"/>
    </source>
</evidence>
<dbReference type="Proteomes" id="UP000326554">
    <property type="component" value="Unassembled WGS sequence"/>
</dbReference>
<evidence type="ECO:0000256" key="5">
    <source>
        <dbReference type="ARBA" id="ARBA00022906"/>
    </source>
</evidence>
<evidence type="ECO:0000256" key="6">
    <source>
        <dbReference type="SAM" id="MobiDB-lite"/>
    </source>
</evidence>
<dbReference type="PANTHER" id="PTHR42953">
    <property type="entry name" value="HIGH-AFFINITY ZINC UPTAKE SYSTEM PROTEIN ZNUA-RELATED"/>
    <property type="match status" value="1"/>
</dbReference>
<dbReference type="Pfam" id="PF01297">
    <property type="entry name" value="ZnuA"/>
    <property type="match status" value="1"/>
</dbReference>
<dbReference type="GO" id="GO:0006829">
    <property type="term" value="P:zinc ion transport"/>
    <property type="evidence" value="ECO:0007669"/>
    <property type="project" value="UniProtKB-KW"/>
</dbReference>
<keyword evidence="5" id="KW-0864">Zinc transport</keyword>
<evidence type="ECO:0000313" key="9">
    <source>
        <dbReference type="Proteomes" id="UP000326554"/>
    </source>
</evidence>
<feature type="signal peptide" evidence="7">
    <location>
        <begin position="1"/>
        <end position="22"/>
    </location>
</feature>
<organism evidence="8 9">
    <name type="scientific">Histidinibacterium aquaticum</name>
    <dbReference type="NCBI Taxonomy" id="2613962"/>
    <lineage>
        <taxon>Bacteria</taxon>
        <taxon>Pseudomonadati</taxon>
        <taxon>Pseudomonadota</taxon>
        <taxon>Alphaproteobacteria</taxon>
        <taxon>Rhodobacterales</taxon>
        <taxon>Paracoccaceae</taxon>
        <taxon>Histidinibacterium</taxon>
    </lineage>
</organism>
<reference evidence="8 9" key="1">
    <citation type="submission" date="2019-09" db="EMBL/GenBank/DDBJ databases">
        <authorList>
            <person name="Park J.-S."/>
            <person name="Choi H.-J."/>
        </authorList>
    </citation>
    <scope>NUCLEOTIDE SEQUENCE [LARGE SCALE GENOMIC DNA]</scope>
    <source>
        <strain evidence="8 9">176SS1-4</strain>
    </source>
</reference>
<evidence type="ECO:0000256" key="7">
    <source>
        <dbReference type="SAM" id="SignalP"/>
    </source>
</evidence>
<keyword evidence="5" id="KW-0406">Ion transport</keyword>
<feature type="chain" id="PRO_5023831654" description="High-affinity zinc uptake system protein ZnuA" evidence="7">
    <location>
        <begin position="23"/>
        <end position="323"/>
    </location>
</feature>
<gene>
    <name evidence="8" type="ORF">F3S47_00375</name>
</gene>
<protein>
    <recommendedName>
        <fullName evidence="2">High-affinity zinc uptake system protein ZnuA</fullName>
    </recommendedName>
</protein>
<dbReference type="EMBL" id="VYQE01000001">
    <property type="protein sequence ID" value="KAA9009761.1"/>
    <property type="molecule type" value="Genomic_DNA"/>
</dbReference>
<proteinExistence type="inferred from homology"/>
<feature type="compositionally biased region" description="Basic and acidic residues" evidence="6">
    <location>
        <begin position="141"/>
        <end position="158"/>
    </location>
</feature>
<feature type="region of interest" description="Disordered" evidence="6">
    <location>
        <begin position="125"/>
        <end position="158"/>
    </location>
</feature>
<dbReference type="RefSeq" id="WP_150443246.1">
    <property type="nucleotide sequence ID" value="NZ_VYQE01000001.1"/>
</dbReference>
<dbReference type="InterPro" id="IPR050492">
    <property type="entry name" value="Bact_metal-bind_prot9"/>
</dbReference>
<name>A0A5J5GN47_9RHOB</name>
<accession>A0A5J5GN47</accession>
<comment type="caution">
    <text evidence="8">The sequence shown here is derived from an EMBL/GenBank/DDBJ whole genome shotgun (WGS) entry which is preliminary data.</text>
</comment>
<dbReference type="SUPFAM" id="SSF53807">
    <property type="entry name" value="Helical backbone' metal receptor"/>
    <property type="match status" value="1"/>
</dbReference>
<dbReference type="AlphaFoldDB" id="A0A5J5GN47"/>
<dbReference type="PANTHER" id="PTHR42953:SF3">
    <property type="entry name" value="HIGH-AFFINITY ZINC UPTAKE SYSTEM PROTEIN ZNUA"/>
    <property type="match status" value="1"/>
</dbReference>
<comment type="similarity">
    <text evidence="1">Belongs to the bacterial solute-binding protein 9 family.</text>
</comment>
<keyword evidence="9" id="KW-1185">Reference proteome</keyword>